<dbReference type="STRING" id="61395.A0A1Y1WH71"/>
<comment type="similarity">
    <text evidence="1">Belongs to the protein kinase superfamily. STE Ser/Thr protein kinase family. STE20 subfamily.</text>
</comment>
<evidence type="ECO:0000256" key="6">
    <source>
        <dbReference type="ARBA" id="ARBA00022777"/>
    </source>
</evidence>
<evidence type="ECO:0000256" key="1">
    <source>
        <dbReference type="ARBA" id="ARBA00008874"/>
    </source>
</evidence>
<feature type="compositionally biased region" description="Low complexity" evidence="10">
    <location>
        <begin position="54"/>
        <end position="74"/>
    </location>
</feature>
<evidence type="ECO:0000313" key="14">
    <source>
        <dbReference type="Proteomes" id="UP000193922"/>
    </source>
</evidence>
<feature type="compositionally biased region" description="Polar residues" evidence="10">
    <location>
        <begin position="478"/>
        <end position="488"/>
    </location>
</feature>
<evidence type="ECO:0000256" key="7">
    <source>
        <dbReference type="ARBA" id="ARBA00022840"/>
    </source>
</evidence>
<accession>A0A1Y1WH71</accession>
<dbReference type="Pfam" id="PF00069">
    <property type="entry name" value="Pkinase"/>
    <property type="match status" value="1"/>
</dbReference>
<dbReference type="GO" id="GO:0005524">
    <property type="term" value="F:ATP binding"/>
    <property type="evidence" value="ECO:0007669"/>
    <property type="project" value="UniProtKB-KW"/>
</dbReference>
<dbReference type="PROSITE" id="PS50108">
    <property type="entry name" value="CRIB"/>
    <property type="match status" value="1"/>
</dbReference>
<dbReference type="AlphaFoldDB" id="A0A1Y1WH71"/>
<organism evidence="13 14">
    <name type="scientific">Linderina pennispora</name>
    <dbReference type="NCBI Taxonomy" id="61395"/>
    <lineage>
        <taxon>Eukaryota</taxon>
        <taxon>Fungi</taxon>
        <taxon>Fungi incertae sedis</taxon>
        <taxon>Zoopagomycota</taxon>
        <taxon>Kickxellomycotina</taxon>
        <taxon>Kickxellomycetes</taxon>
        <taxon>Kickxellales</taxon>
        <taxon>Kickxellaceae</taxon>
        <taxon>Linderina</taxon>
    </lineage>
</organism>
<evidence type="ECO:0000256" key="4">
    <source>
        <dbReference type="ARBA" id="ARBA00022679"/>
    </source>
</evidence>
<feature type="compositionally biased region" description="Low complexity" evidence="10">
    <location>
        <begin position="417"/>
        <end position="470"/>
    </location>
</feature>
<protein>
    <recommendedName>
        <fullName evidence="2">non-specific serine/threonine protein kinase</fullName>
        <ecNumber evidence="2">2.7.11.1</ecNumber>
    </recommendedName>
</protein>
<feature type="compositionally biased region" description="Low complexity" evidence="10">
    <location>
        <begin position="273"/>
        <end position="282"/>
    </location>
</feature>
<dbReference type="Gene3D" id="3.30.200.20">
    <property type="entry name" value="Phosphorylase Kinase, domain 1"/>
    <property type="match status" value="1"/>
</dbReference>
<evidence type="ECO:0000259" key="12">
    <source>
        <dbReference type="PROSITE" id="PS50108"/>
    </source>
</evidence>
<evidence type="ECO:0000313" key="13">
    <source>
        <dbReference type="EMBL" id="ORX72921.1"/>
    </source>
</evidence>
<dbReference type="OrthoDB" id="248923at2759"/>
<feature type="compositionally biased region" description="Low complexity" evidence="10">
    <location>
        <begin position="392"/>
        <end position="409"/>
    </location>
</feature>
<comment type="catalytic activity">
    <reaction evidence="8">
        <text>L-threonyl-[protein] + ATP = O-phospho-L-threonyl-[protein] + ADP + H(+)</text>
        <dbReference type="Rhea" id="RHEA:46608"/>
        <dbReference type="Rhea" id="RHEA-COMP:11060"/>
        <dbReference type="Rhea" id="RHEA-COMP:11605"/>
        <dbReference type="ChEBI" id="CHEBI:15378"/>
        <dbReference type="ChEBI" id="CHEBI:30013"/>
        <dbReference type="ChEBI" id="CHEBI:30616"/>
        <dbReference type="ChEBI" id="CHEBI:61977"/>
        <dbReference type="ChEBI" id="CHEBI:456216"/>
        <dbReference type="EC" id="2.7.11.1"/>
    </reaction>
</comment>
<dbReference type="InterPro" id="IPR000719">
    <property type="entry name" value="Prot_kinase_dom"/>
</dbReference>
<feature type="compositionally biased region" description="Polar residues" evidence="10">
    <location>
        <begin position="499"/>
        <end position="508"/>
    </location>
</feature>
<keyword evidence="3" id="KW-0723">Serine/threonine-protein kinase</keyword>
<dbReference type="GO" id="GO:0004674">
    <property type="term" value="F:protein serine/threonine kinase activity"/>
    <property type="evidence" value="ECO:0007669"/>
    <property type="project" value="UniProtKB-KW"/>
</dbReference>
<comment type="catalytic activity">
    <reaction evidence="9">
        <text>L-seryl-[protein] + ATP = O-phospho-L-seryl-[protein] + ADP + H(+)</text>
        <dbReference type="Rhea" id="RHEA:17989"/>
        <dbReference type="Rhea" id="RHEA-COMP:9863"/>
        <dbReference type="Rhea" id="RHEA-COMP:11604"/>
        <dbReference type="ChEBI" id="CHEBI:15378"/>
        <dbReference type="ChEBI" id="CHEBI:29999"/>
        <dbReference type="ChEBI" id="CHEBI:30616"/>
        <dbReference type="ChEBI" id="CHEBI:83421"/>
        <dbReference type="ChEBI" id="CHEBI:456216"/>
        <dbReference type="EC" id="2.7.11.1"/>
    </reaction>
</comment>
<dbReference type="GeneID" id="63807872"/>
<dbReference type="PANTHER" id="PTHR45832:SF22">
    <property type="entry name" value="SERINE_THREONINE-PROTEIN KINASE SAMKA-RELATED"/>
    <property type="match status" value="1"/>
</dbReference>
<reference evidence="13 14" key="1">
    <citation type="submission" date="2016-07" db="EMBL/GenBank/DDBJ databases">
        <title>Pervasive Adenine N6-methylation of Active Genes in Fungi.</title>
        <authorList>
            <consortium name="DOE Joint Genome Institute"/>
            <person name="Mondo S.J."/>
            <person name="Dannebaum R.O."/>
            <person name="Kuo R.C."/>
            <person name="Labutti K."/>
            <person name="Haridas S."/>
            <person name="Kuo A."/>
            <person name="Salamov A."/>
            <person name="Ahrendt S.R."/>
            <person name="Lipzen A."/>
            <person name="Sullivan W."/>
            <person name="Andreopoulos W.B."/>
            <person name="Clum A."/>
            <person name="Lindquist E."/>
            <person name="Daum C."/>
            <person name="Ramamoorthy G.K."/>
            <person name="Gryganskyi A."/>
            <person name="Culley D."/>
            <person name="Magnuson J.K."/>
            <person name="James T.Y."/>
            <person name="O'Malley M.A."/>
            <person name="Stajich J.E."/>
            <person name="Spatafora J.W."/>
            <person name="Visel A."/>
            <person name="Grigoriev I.V."/>
        </authorList>
    </citation>
    <scope>NUCLEOTIDE SEQUENCE [LARGE SCALE GENOMIC DNA]</scope>
    <source>
        <strain evidence="13 14">ATCC 12442</strain>
    </source>
</reference>
<feature type="compositionally biased region" description="Pro residues" evidence="10">
    <location>
        <begin position="578"/>
        <end position="587"/>
    </location>
</feature>
<dbReference type="PANTHER" id="PTHR45832">
    <property type="entry name" value="SERINE/THREONINE-PROTEIN KINASE SAMKA-RELATED-RELATED"/>
    <property type="match status" value="1"/>
</dbReference>
<dbReference type="Proteomes" id="UP000193922">
    <property type="component" value="Unassembled WGS sequence"/>
</dbReference>
<evidence type="ECO:0000256" key="10">
    <source>
        <dbReference type="SAM" id="MobiDB-lite"/>
    </source>
</evidence>
<dbReference type="CDD" id="cd01093">
    <property type="entry name" value="CRIB_PAK_like"/>
    <property type="match status" value="1"/>
</dbReference>
<dbReference type="Gene3D" id="1.10.510.10">
    <property type="entry name" value="Transferase(Phosphotransferase) domain 1"/>
    <property type="match status" value="1"/>
</dbReference>
<dbReference type="InterPro" id="IPR000095">
    <property type="entry name" value="CRIB_dom"/>
</dbReference>
<feature type="compositionally biased region" description="Low complexity" evidence="10">
    <location>
        <begin position="537"/>
        <end position="567"/>
    </location>
</feature>
<dbReference type="PROSITE" id="PS50011">
    <property type="entry name" value="PROTEIN_KINASE_DOM"/>
    <property type="match status" value="1"/>
</dbReference>
<dbReference type="InterPro" id="IPR051931">
    <property type="entry name" value="PAK3-like"/>
</dbReference>
<proteinExistence type="inferred from homology"/>
<dbReference type="SMART" id="SM00285">
    <property type="entry name" value="PBD"/>
    <property type="match status" value="1"/>
</dbReference>
<keyword evidence="4" id="KW-0808">Transferase</keyword>
<evidence type="ECO:0000259" key="11">
    <source>
        <dbReference type="PROSITE" id="PS50011"/>
    </source>
</evidence>
<evidence type="ECO:0000256" key="9">
    <source>
        <dbReference type="ARBA" id="ARBA00048679"/>
    </source>
</evidence>
<evidence type="ECO:0000256" key="8">
    <source>
        <dbReference type="ARBA" id="ARBA00047899"/>
    </source>
</evidence>
<dbReference type="SMART" id="SM00220">
    <property type="entry name" value="S_TKc"/>
    <property type="match status" value="1"/>
</dbReference>
<dbReference type="RefSeq" id="XP_040746261.1">
    <property type="nucleotide sequence ID" value="XM_040891224.1"/>
</dbReference>
<dbReference type="CDD" id="cd06614">
    <property type="entry name" value="STKc_PAK"/>
    <property type="match status" value="1"/>
</dbReference>
<keyword evidence="14" id="KW-1185">Reference proteome</keyword>
<feature type="region of interest" description="Disordered" evidence="10">
    <location>
        <begin position="1"/>
        <end position="142"/>
    </location>
</feature>
<feature type="region of interest" description="Disordered" evidence="10">
    <location>
        <begin position="261"/>
        <end position="599"/>
    </location>
</feature>
<feature type="domain" description="Protein kinase" evidence="11">
    <location>
        <begin position="618"/>
        <end position="846"/>
    </location>
</feature>
<dbReference type="InterPro" id="IPR033923">
    <property type="entry name" value="PAK_BD"/>
</dbReference>
<sequence>MNESQGHGGSQPITPPGEQAYHGGLSATQIYGEQGMDPAFADSSRLEAPDSFIPRRSAPAPPSGSRHAPSSSVSGTPNGGYANGSGEFAQGGMVPSRQAPPPPKKSGHGPGNTLQRSKTTAGNLQQSLPTRKYSDGKPLNSTYLGQLEPIQVDNSQGNKSFKGAVNKLFSSMFGKESDSLSGDNRSEISAPYNPIHLTHVGFNNETGEFTGLPREWSIMLREAGITKQDQEANPQAVMEVMRFYQENTKHMDDMVWKKMAGVDNGSAPDAGRQQQQQQQQQQTILHAQREHRQQPSAEGTPARTPPPQLPNIGEDGSLVNPINTSLERPPQQPADQYSPQYRAPGATTSHHHQYTNSDGARHQSAVATQQMQRAFDEDGEQTRYRQPQRATTSGPKPSYSQSSSGTTTPKAPKVHASASVQQFPSSSSSSSSQQPQQIKKQPSFGVLQQQAQQQMQAQIQAQQQQQQQQQHALKRGQTLPTHPKNMQGSSHHHAQQSQPGMPQQSATMHGTHPSALKKQSSSHQLKQRGPMPNNYGQAQQPVPQLQQAVYQTKSAAQQPQQPVQRHQTMPSKSAMPKPQQPVPPPQQPMQGQPQPPSTDEVVMRLQSICNPNDPTLLYRNFVKIGQGASNIVAIKQMNLEKQPKKDLIINEILVMRESKHKNIVNFIDSFLHRGDLWVVMEYMEGGSLTDVVTNNLMTEGQIATVCRETLEGLEHLHSKGVIHRDIKSDNVLLSMNGDIKLTDFGFCAQLTENAAKRTTNGGHAEYGPKVDVWSLGIMAIEMVEGEPPYLNENPIRALYLIATNGTPKIQNPESLSMVFRDFLSQALEVKESKRPNATELLRHPFLQKADPLRSLAPLIRAAREAIRTAPH</sequence>
<dbReference type="InterPro" id="IPR036936">
    <property type="entry name" value="CRIB_dom_sf"/>
</dbReference>
<dbReference type="PROSITE" id="PS00108">
    <property type="entry name" value="PROTEIN_KINASE_ST"/>
    <property type="match status" value="1"/>
</dbReference>
<dbReference type="SUPFAM" id="SSF56112">
    <property type="entry name" value="Protein kinase-like (PK-like)"/>
    <property type="match status" value="1"/>
</dbReference>
<dbReference type="EMBL" id="MCFD01000002">
    <property type="protein sequence ID" value="ORX72921.1"/>
    <property type="molecule type" value="Genomic_DNA"/>
</dbReference>
<dbReference type="InterPro" id="IPR011009">
    <property type="entry name" value="Kinase-like_dom_sf"/>
</dbReference>
<gene>
    <name evidence="13" type="ORF">DL89DRAFT_320645</name>
</gene>
<evidence type="ECO:0000256" key="2">
    <source>
        <dbReference type="ARBA" id="ARBA00012513"/>
    </source>
</evidence>
<evidence type="ECO:0000256" key="5">
    <source>
        <dbReference type="ARBA" id="ARBA00022741"/>
    </source>
</evidence>
<keyword evidence="5" id="KW-0547">Nucleotide-binding</keyword>
<keyword evidence="6 13" id="KW-0418">Kinase</keyword>
<feature type="compositionally biased region" description="Basic and acidic residues" evidence="10">
    <location>
        <begin position="374"/>
        <end position="383"/>
    </location>
</feature>
<dbReference type="GO" id="GO:0106310">
    <property type="term" value="F:protein serine kinase activity"/>
    <property type="evidence" value="ECO:0007669"/>
    <property type="project" value="RHEA"/>
</dbReference>
<dbReference type="Pfam" id="PF00786">
    <property type="entry name" value="PBD"/>
    <property type="match status" value="1"/>
</dbReference>
<feature type="domain" description="CRIB" evidence="12">
    <location>
        <begin position="188"/>
        <end position="201"/>
    </location>
</feature>
<dbReference type="EC" id="2.7.11.1" evidence="2"/>
<name>A0A1Y1WH71_9FUNG</name>
<feature type="compositionally biased region" description="Polar residues" evidence="10">
    <location>
        <begin position="112"/>
        <end position="129"/>
    </location>
</feature>
<dbReference type="FunFam" id="3.90.810.10:FF:000005">
    <property type="entry name" value="Non-specific serine/threonine protein kinase"/>
    <property type="match status" value="1"/>
</dbReference>
<dbReference type="Gene3D" id="3.90.810.10">
    <property type="entry name" value="CRIB domain"/>
    <property type="match status" value="1"/>
</dbReference>
<keyword evidence="7" id="KW-0067">ATP-binding</keyword>
<dbReference type="InterPro" id="IPR008271">
    <property type="entry name" value="Ser/Thr_kinase_AS"/>
</dbReference>
<comment type="caution">
    <text evidence="13">The sequence shown here is derived from an EMBL/GenBank/DDBJ whole genome shotgun (WGS) entry which is preliminary data.</text>
</comment>
<evidence type="ECO:0000256" key="3">
    <source>
        <dbReference type="ARBA" id="ARBA00022527"/>
    </source>
</evidence>